<comment type="similarity">
    <text evidence="1">Belongs to the pseudouridine synthase RsuA family.</text>
</comment>
<dbReference type="GO" id="GO:0006364">
    <property type="term" value="P:rRNA processing"/>
    <property type="evidence" value="ECO:0007669"/>
    <property type="project" value="UniProtKB-ARBA"/>
</dbReference>
<name>A0A6J6KB68_9ZZZZ</name>
<dbReference type="PANTHER" id="PTHR47683">
    <property type="entry name" value="PSEUDOURIDINE SYNTHASE FAMILY PROTEIN-RELATED"/>
    <property type="match status" value="1"/>
</dbReference>
<dbReference type="Gene3D" id="3.30.70.1560">
    <property type="entry name" value="Alpha-L RNA-binding motif"/>
    <property type="match status" value="1"/>
</dbReference>
<dbReference type="SUPFAM" id="SSF55120">
    <property type="entry name" value="Pseudouridine synthase"/>
    <property type="match status" value="1"/>
</dbReference>
<dbReference type="InterPro" id="IPR018496">
    <property type="entry name" value="PsdUridine_synth_RsuA/RluB_CS"/>
</dbReference>
<keyword evidence="2" id="KW-0413">Isomerase</keyword>
<dbReference type="SUPFAM" id="SSF55174">
    <property type="entry name" value="Alpha-L RNA-binding motif"/>
    <property type="match status" value="1"/>
</dbReference>
<proteinExistence type="inferred from homology"/>
<dbReference type="EMBL" id="CAEZVY010000097">
    <property type="protein sequence ID" value="CAB4646436.1"/>
    <property type="molecule type" value="Genomic_DNA"/>
</dbReference>
<dbReference type="InterPro" id="IPR002942">
    <property type="entry name" value="S4_RNA-bd"/>
</dbReference>
<dbReference type="InterPro" id="IPR042092">
    <property type="entry name" value="PsdUridine_s_RsuA/RluB/E/F_cat"/>
</dbReference>
<evidence type="ECO:0000259" key="3">
    <source>
        <dbReference type="SMART" id="SM00363"/>
    </source>
</evidence>
<dbReference type="GO" id="GO:0009982">
    <property type="term" value="F:pseudouridine synthase activity"/>
    <property type="evidence" value="ECO:0007669"/>
    <property type="project" value="InterPro"/>
</dbReference>
<feature type="domain" description="RNA-binding S4" evidence="3">
    <location>
        <begin position="15"/>
        <end position="74"/>
    </location>
</feature>
<dbReference type="FunFam" id="3.10.290.10:FF:000003">
    <property type="entry name" value="Pseudouridine synthase"/>
    <property type="match status" value="1"/>
</dbReference>
<dbReference type="NCBIfam" id="TIGR00093">
    <property type="entry name" value="pseudouridine synthase"/>
    <property type="match status" value="1"/>
</dbReference>
<dbReference type="GO" id="GO:0001522">
    <property type="term" value="P:pseudouridine synthesis"/>
    <property type="evidence" value="ECO:0007669"/>
    <property type="project" value="InterPro"/>
</dbReference>
<dbReference type="Pfam" id="PF00849">
    <property type="entry name" value="PseudoU_synth_2"/>
    <property type="match status" value="1"/>
</dbReference>
<dbReference type="Gene3D" id="3.30.70.580">
    <property type="entry name" value="Pseudouridine synthase I, catalytic domain, N-terminal subdomain"/>
    <property type="match status" value="1"/>
</dbReference>
<dbReference type="CDD" id="cd02870">
    <property type="entry name" value="PseudoU_synth_RsuA_like"/>
    <property type="match status" value="1"/>
</dbReference>
<dbReference type="GO" id="GO:0003723">
    <property type="term" value="F:RNA binding"/>
    <property type="evidence" value="ECO:0007669"/>
    <property type="project" value="InterPro"/>
</dbReference>
<gene>
    <name evidence="4" type="ORF">UFOPK2158_00954</name>
</gene>
<reference evidence="4" key="1">
    <citation type="submission" date="2020-05" db="EMBL/GenBank/DDBJ databases">
        <authorList>
            <person name="Chiriac C."/>
            <person name="Salcher M."/>
            <person name="Ghai R."/>
            <person name="Kavagutti S V."/>
        </authorList>
    </citation>
    <scope>NUCLEOTIDE SEQUENCE</scope>
</reference>
<sequence>MALTMSTDHDDTDKERLQKVLSRAGVASRRRVEQLMQQGRITVNGVVADELGMRINPAKDIVAVNGSVVSLDTELRYIMLHKPSGVVSSLADEQGRPDLQTYIAQIGERVFSVGRLDADTTGLLLMTNDGEAAHRLAHPSFEVDKVYVATVQGEVTPQALVALTSGVELDDGLARADRAKLVGAPRNGKSIVELVLHSGKNRIVRRMLAEIGHPVLDLHRRSFGPLHLGGLKPGHWRDLSRLEVSSVLTLAHQDTSSTEEHSHDHDD</sequence>
<organism evidence="4">
    <name type="scientific">freshwater metagenome</name>
    <dbReference type="NCBI Taxonomy" id="449393"/>
    <lineage>
        <taxon>unclassified sequences</taxon>
        <taxon>metagenomes</taxon>
        <taxon>ecological metagenomes</taxon>
    </lineage>
</organism>
<evidence type="ECO:0000313" key="4">
    <source>
        <dbReference type="EMBL" id="CAB4646436.1"/>
    </source>
</evidence>
<dbReference type="SMART" id="SM00363">
    <property type="entry name" value="S4"/>
    <property type="match status" value="1"/>
</dbReference>
<protein>
    <submittedName>
        <fullName evidence="4">Unannotated protein</fullName>
    </submittedName>
</protein>
<dbReference type="CDD" id="cd00165">
    <property type="entry name" value="S4"/>
    <property type="match status" value="1"/>
</dbReference>
<accession>A0A6J6KB68</accession>
<dbReference type="InterPro" id="IPR006145">
    <property type="entry name" value="PsdUridine_synth_RsuA/RluA"/>
</dbReference>
<dbReference type="PROSITE" id="PS01149">
    <property type="entry name" value="PSI_RSU"/>
    <property type="match status" value="1"/>
</dbReference>
<evidence type="ECO:0000256" key="1">
    <source>
        <dbReference type="ARBA" id="ARBA00008348"/>
    </source>
</evidence>
<dbReference type="InterPro" id="IPR000748">
    <property type="entry name" value="PsdUridine_synth_RsuA/RluB/E/F"/>
</dbReference>
<dbReference type="PROSITE" id="PS50889">
    <property type="entry name" value="S4"/>
    <property type="match status" value="1"/>
</dbReference>
<dbReference type="PANTHER" id="PTHR47683:SF2">
    <property type="entry name" value="RNA-BINDING S4 DOMAIN-CONTAINING PROTEIN"/>
    <property type="match status" value="1"/>
</dbReference>
<dbReference type="InterPro" id="IPR050343">
    <property type="entry name" value="RsuA_PseudoU_synthase"/>
</dbReference>
<dbReference type="Pfam" id="PF01479">
    <property type="entry name" value="S4"/>
    <property type="match status" value="1"/>
</dbReference>
<dbReference type="InterPro" id="IPR020094">
    <property type="entry name" value="TruA/RsuA/RluB/E/F_N"/>
</dbReference>
<evidence type="ECO:0000256" key="2">
    <source>
        <dbReference type="ARBA" id="ARBA00023235"/>
    </source>
</evidence>
<dbReference type="AlphaFoldDB" id="A0A6J6KB68"/>
<dbReference type="InterPro" id="IPR020103">
    <property type="entry name" value="PsdUridine_synth_cat_dom_sf"/>
</dbReference>
<dbReference type="Gene3D" id="3.10.290.10">
    <property type="entry name" value="RNA-binding S4 domain"/>
    <property type="match status" value="1"/>
</dbReference>
<dbReference type="InterPro" id="IPR036986">
    <property type="entry name" value="S4_RNA-bd_sf"/>
</dbReference>